<dbReference type="EMBL" id="LR796586">
    <property type="protein sequence ID" value="CAB4153291.1"/>
    <property type="molecule type" value="Genomic_DNA"/>
</dbReference>
<organism evidence="3">
    <name type="scientific">uncultured Caudovirales phage</name>
    <dbReference type="NCBI Taxonomy" id="2100421"/>
    <lineage>
        <taxon>Viruses</taxon>
        <taxon>Duplodnaviria</taxon>
        <taxon>Heunggongvirae</taxon>
        <taxon>Uroviricota</taxon>
        <taxon>Caudoviricetes</taxon>
        <taxon>Peduoviridae</taxon>
        <taxon>Maltschvirus</taxon>
        <taxon>Maltschvirus maltsch</taxon>
    </lineage>
</organism>
<feature type="compositionally biased region" description="Basic and acidic residues" evidence="1">
    <location>
        <begin position="86"/>
        <end position="96"/>
    </location>
</feature>
<evidence type="ECO:0008006" key="4">
    <source>
        <dbReference type="Google" id="ProtNLM"/>
    </source>
</evidence>
<proteinExistence type="predicted"/>
<keyword evidence="2" id="KW-0812">Transmembrane</keyword>
<feature type="region of interest" description="Disordered" evidence="1">
    <location>
        <begin position="70"/>
        <end position="96"/>
    </location>
</feature>
<feature type="compositionally biased region" description="Low complexity" evidence="1">
    <location>
        <begin position="71"/>
        <end position="82"/>
    </location>
</feature>
<gene>
    <name evidence="3" type="ORF">UFOVP621_67</name>
</gene>
<name>A0A6J5N5H5_9CAUD</name>
<keyword evidence="2" id="KW-1133">Transmembrane helix</keyword>
<protein>
    <recommendedName>
        <fullName evidence="4">Holin</fullName>
    </recommendedName>
</protein>
<feature type="transmembrane region" description="Helical" evidence="2">
    <location>
        <begin position="12"/>
        <end position="33"/>
    </location>
</feature>
<sequence>MSAKRKAKDITLRMVAVVIASVMGTIGGGSLLGVEAWKSAALAAVLGVAVVAEQLARNYINDGNLSEDEINSSFNSSSTTSSAHISNEESKPAKGK</sequence>
<evidence type="ECO:0000256" key="1">
    <source>
        <dbReference type="SAM" id="MobiDB-lite"/>
    </source>
</evidence>
<accession>A0A6J5N5H5</accession>
<reference evidence="3" key="1">
    <citation type="submission" date="2020-04" db="EMBL/GenBank/DDBJ databases">
        <authorList>
            <person name="Chiriac C."/>
            <person name="Salcher M."/>
            <person name="Ghai R."/>
            <person name="Kavagutti S V."/>
        </authorList>
    </citation>
    <scope>NUCLEOTIDE SEQUENCE</scope>
</reference>
<keyword evidence="2" id="KW-0472">Membrane</keyword>
<evidence type="ECO:0000313" key="3">
    <source>
        <dbReference type="EMBL" id="CAB4153291.1"/>
    </source>
</evidence>
<evidence type="ECO:0000256" key="2">
    <source>
        <dbReference type="SAM" id="Phobius"/>
    </source>
</evidence>